<protein>
    <submittedName>
        <fullName evidence="1">Uncharacterized protein</fullName>
    </submittedName>
</protein>
<sequence>MTIDELEELRYLNSEIRAVQQEIEGMYNTYRSPAFEKIGSSPQLAGDPTSEAVQKIMALQQKYNRMLNDMADRRDRVNAWLVSLDTGEIKSIIRWHYLNGKSWKQTSGLVYGANSYYNARKALMRWFGKEK</sequence>
<dbReference type="AlphaFoldDB" id="A0A7X2NQM0"/>
<name>A0A7X2NQM0_9FIRM</name>
<dbReference type="RefSeq" id="WP_154502502.1">
    <property type="nucleotide sequence ID" value="NZ_VUMN01000002.1"/>
</dbReference>
<dbReference type="Proteomes" id="UP000461880">
    <property type="component" value="Unassembled WGS sequence"/>
</dbReference>
<evidence type="ECO:0000313" key="1">
    <source>
        <dbReference type="EMBL" id="MSS57630.1"/>
    </source>
</evidence>
<gene>
    <name evidence="1" type="ORF">FYJ51_01730</name>
</gene>
<reference evidence="1 2" key="1">
    <citation type="submission" date="2019-08" db="EMBL/GenBank/DDBJ databases">
        <title>In-depth cultivation of the pig gut microbiome towards novel bacterial diversity and tailored functional studies.</title>
        <authorList>
            <person name="Wylensek D."/>
            <person name="Hitch T.C.A."/>
            <person name="Clavel T."/>
        </authorList>
    </citation>
    <scope>NUCLEOTIDE SEQUENCE [LARGE SCALE GENOMIC DNA]</scope>
    <source>
        <strain evidence="1 2">Oil+RF-744-GAM-WT-6</strain>
    </source>
</reference>
<keyword evidence="2" id="KW-1185">Reference proteome</keyword>
<comment type="caution">
    <text evidence="1">The sequence shown here is derived from an EMBL/GenBank/DDBJ whole genome shotgun (WGS) entry which is preliminary data.</text>
</comment>
<accession>A0A7X2NQM0</accession>
<evidence type="ECO:0000313" key="2">
    <source>
        <dbReference type="Proteomes" id="UP000461880"/>
    </source>
</evidence>
<organism evidence="1 2">
    <name type="scientific">Stecheria intestinalis</name>
    <dbReference type="NCBI Taxonomy" id="2606630"/>
    <lineage>
        <taxon>Bacteria</taxon>
        <taxon>Bacillati</taxon>
        <taxon>Bacillota</taxon>
        <taxon>Erysipelotrichia</taxon>
        <taxon>Erysipelotrichales</taxon>
        <taxon>Erysipelotrichaceae</taxon>
        <taxon>Stecheria</taxon>
    </lineage>
</organism>
<proteinExistence type="predicted"/>
<dbReference type="EMBL" id="VUMN01000002">
    <property type="protein sequence ID" value="MSS57630.1"/>
    <property type="molecule type" value="Genomic_DNA"/>
</dbReference>